<keyword evidence="4" id="KW-1185">Reference proteome</keyword>
<dbReference type="Pfam" id="PF03551">
    <property type="entry name" value="PadR"/>
    <property type="match status" value="1"/>
</dbReference>
<gene>
    <name evidence="3" type="ORF">CE91St30_08230</name>
</gene>
<evidence type="ECO:0000313" key="3">
    <source>
        <dbReference type="EMBL" id="BDE95490.1"/>
    </source>
</evidence>
<dbReference type="Proteomes" id="UP001320544">
    <property type="component" value="Chromosome"/>
</dbReference>
<dbReference type="EMBL" id="AP025564">
    <property type="protein sequence ID" value="BDE95490.1"/>
    <property type="molecule type" value="Genomic_DNA"/>
</dbReference>
<feature type="region of interest" description="Disordered" evidence="1">
    <location>
        <begin position="129"/>
        <end position="151"/>
    </location>
</feature>
<dbReference type="RefSeq" id="WP_244411852.1">
    <property type="nucleotide sequence ID" value="NZ_AP025564.1"/>
</dbReference>
<organism evidence="3 4">
    <name type="scientific">Raoultibacter timonensis</name>
    <dbReference type="NCBI Taxonomy" id="1907662"/>
    <lineage>
        <taxon>Bacteria</taxon>
        <taxon>Bacillati</taxon>
        <taxon>Actinomycetota</taxon>
        <taxon>Coriobacteriia</taxon>
        <taxon>Eggerthellales</taxon>
        <taxon>Eggerthellaceae</taxon>
        <taxon>Raoultibacter</taxon>
    </lineage>
</organism>
<dbReference type="NCBIfam" id="TIGR03867">
    <property type="entry name" value="MprA_tail"/>
    <property type="match status" value="1"/>
</dbReference>
<evidence type="ECO:0000256" key="1">
    <source>
        <dbReference type="SAM" id="MobiDB-lite"/>
    </source>
</evidence>
<sequence length="151" mass="16298">MPRGDCSGNEGRKPCCRRRGGGGGALVEPAALAALLFAGGYGYDLRRTILEMSDGEVDADVGGLYRTLRRMEEEGSVVSRWCEEGAGPRRREYELTEQGIELAEQWIDALRSRERLDGLLASMLENGLAHLGETGSDGPQDDTGAAPERKG</sequence>
<dbReference type="InterPro" id="IPR036388">
    <property type="entry name" value="WH-like_DNA-bd_sf"/>
</dbReference>
<accession>A0ABN6MBV9</accession>
<dbReference type="InterPro" id="IPR052509">
    <property type="entry name" value="Metal_resp_DNA-bind_regulator"/>
</dbReference>
<evidence type="ECO:0000313" key="4">
    <source>
        <dbReference type="Proteomes" id="UP001320544"/>
    </source>
</evidence>
<dbReference type="PANTHER" id="PTHR33169">
    <property type="entry name" value="PADR-FAMILY TRANSCRIPTIONAL REGULATOR"/>
    <property type="match status" value="1"/>
</dbReference>
<evidence type="ECO:0000259" key="2">
    <source>
        <dbReference type="Pfam" id="PF03551"/>
    </source>
</evidence>
<reference evidence="3 4" key="1">
    <citation type="submission" date="2022-01" db="EMBL/GenBank/DDBJ databases">
        <title>Novel bile acid biosynthetic pathways are enriched in the microbiome of centenarians.</title>
        <authorList>
            <person name="Sato Y."/>
            <person name="Atarashi K."/>
            <person name="Plichta R.D."/>
            <person name="Arai Y."/>
            <person name="Sasajima S."/>
            <person name="Kearney M.S."/>
            <person name="Suda W."/>
            <person name="Takeshita K."/>
            <person name="Sasaki T."/>
            <person name="Okamoto S."/>
            <person name="Skelly N.A."/>
            <person name="Okamura Y."/>
            <person name="Vlamakis H."/>
            <person name="Li Y."/>
            <person name="Tanoue T."/>
            <person name="Takei H."/>
            <person name="Nittono H."/>
            <person name="Narushima S."/>
            <person name="Irie J."/>
            <person name="Itoh H."/>
            <person name="Moriya K."/>
            <person name="Sugiura Y."/>
            <person name="Suematsu M."/>
            <person name="Moritoki N."/>
            <person name="Shibata S."/>
            <person name="Littman R.D."/>
            <person name="Fischbach A.M."/>
            <person name="Uwamino Y."/>
            <person name="Inoue T."/>
            <person name="Honda A."/>
            <person name="Hattori M."/>
            <person name="Murai T."/>
            <person name="Xavier J.R."/>
            <person name="Hirose N."/>
            <person name="Honda K."/>
        </authorList>
    </citation>
    <scope>NUCLEOTIDE SEQUENCE [LARGE SCALE GENOMIC DNA]</scope>
    <source>
        <strain evidence="3 4">CE91-St30</strain>
    </source>
</reference>
<dbReference type="Gene3D" id="1.10.10.10">
    <property type="entry name" value="Winged helix-like DNA-binding domain superfamily/Winged helix DNA-binding domain"/>
    <property type="match status" value="1"/>
</dbReference>
<name>A0ABN6MBV9_9ACTN</name>
<dbReference type="InterPro" id="IPR021206">
    <property type="entry name" value="MprA_tail"/>
</dbReference>
<protein>
    <recommendedName>
        <fullName evidence="2">Transcription regulator PadR N-terminal domain-containing protein</fullName>
    </recommendedName>
</protein>
<dbReference type="PANTHER" id="PTHR33169:SF14">
    <property type="entry name" value="TRANSCRIPTIONAL REGULATOR RV3488"/>
    <property type="match status" value="1"/>
</dbReference>
<dbReference type="SUPFAM" id="SSF46785">
    <property type="entry name" value="Winged helix' DNA-binding domain"/>
    <property type="match status" value="1"/>
</dbReference>
<dbReference type="InterPro" id="IPR036390">
    <property type="entry name" value="WH_DNA-bd_sf"/>
</dbReference>
<feature type="domain" description="Transcription regulator PadR N-terminal" evidence="2">
    <location>
        <begin position="39"/>
        <end position="101"/>
    </location>
</feature>
<proteinExistence type="predicted"/>
<dbReference type="InterPro" id="IPR005149">
    <property type="entry name" value="Tscrpt_reg_PadR_N"/>
</dbReference>